<dbReference type="InterPro" id="IPR027417">
    <property type="entry name" value="P-loop_NTPase"/>
</dbReference>
<dbReference type="SUPFAM" id="SSF55874">
    <property type="entry name" value="ATPase domain of HSP90 chaperone/DNA topoisomerase II/histidine kinase"/>
    <property type="match status" value="1"/>
</dbReference>
<dbReference type="InterPro" id="IPR005467">
    <property type="entry name" value="His_kinase_dom"/>
</dbReference>
<dbReference type="Gene3D" id="3.30.565.10">
    <property type="entry name" value="Histidine kinase-like ATPase, C-terminal domain"/>
    <property type="match status" value="1"/>
</dbReference>
<accession>A0AAU7F2M2</accession>
<dbReference type="SUPFAM" id="SSF55781">
    <property type="entry name" value="GAF domain-like"/>
    <property type="match status" value="1"/>
</dbReference>
<dbReference type="Pfam" id="PF01590">
    <property type="entry name" value="GAF"/>
    <property type="match status" value="1"/>
</dbReference>
<dbReference type="EC" id="2.7.13.3" evidence="2"/>
<dbReference type="InterPro" id="IPR004358">
    <property type="entry name" value="Sig_transdc_His_kin-like_C"/>
</dbReference>
<dbReference type="SUPFAM" id="SSF47384">
    <property type="entry name" value="Homodimeric domain of signal transducing histidine kinase"/>
    <property type="match status" value="1"/>
</dbReference>
<dbReference type="Gene3D" id="3.30.450.40">
    <property type="match status" value="1"/>
</dbReference>
<proteinExistence type="predicted"/>
<dbReference type="CDD" id="cd00082">
    <property type="entry name" value="HisKA"/>
    <property type="match status" value="1"/>
</dbReference>
<dbReference type="InterPro" id="IPR053159">
    <property type="entry name" value="Hybrid_Histidine_Kinase"/>
</dbReference>
<dbReference type="InterPro" id="IPR041664">
    <property type="entry name" value="AAA_16"/>
</dbReference>
<comment type="catalytic activity">
    <reaction evidence="1">
        <text>ATP + protein L-histidine = ADP + protein N-phospho-L-histidine.</text>
        <dbReference type="EC" id="2.7.13.3"/>
    </reaction>
</comment>
<dbReference type="InterPro" id="IPR003661">
    <property type="entry name" value="HisK_dim/P_dom"/>
</dbReference>
<dbReference type="SMART" id="SM00387">
    <property type="entry name" value="HATPase_c"/>
    <property type="match status" value="1"/>
</dbReference>
<dbReference type="InterPro" id="IPR003018">
    <property type="entry name" value="GAF"/>
</dbReference>
<feature type="domain" description="Histidine kinase" evidence="4">
    <location>
        <begin position="1527"/>
        <end position="1740"/>
    </location>
</feature>
<dbReference type="SUPFAM" id="SSF52540">
    <property type="entry name" value="P-loop containing nucleoside triphosphate hydrolases"/>
    <property type="match status" value="1"/>
</dbReference>
<evidence type="ECO:0000256" key="1">
    <source>
        <dbReference type="ARBA" id="ARBA00000085"/>
    </source>
</evidence>
<dbReference type="SMART" id="SM00065">
    <property type="entry name" value="GAF"/>
    <property type="match status" value="1"/>
</dbReference>
<dbReference type="PANTHER" id="PTHR43642">
    <property type="entry name" value="HYBRID SIGNAL TRANSDUCTION HISTIDINE KINASE G"/>
    <property type="match status" value="1"/>
</dbReference>
<protein>
    <recommendedName>
        <fullName evidence="2">histidine kinase</fullName>
        <ecNumber evidence="2">2.7.13.3</ecNumber>
    </recommendedName>
</protein>
<reference evidence="5" key="1">
    <citation type="submission" date="2024-05" db="EMBL/GenBank/DDBJ databases">
        <title>Draft genome sequence of Pseudomonas iranensis M7D1.</title>
        <authorList>
            <person name="Miller S.L."/>
            <person name="Nsubuga A."/>
            <person name="Lu N."/>
            <person name="King J."/>
            <person name="Shears P."/>
            <person name="Lawson P.A."/>
        </authorList>
    </citation>
    <scope>NUCLEOTIDE SEQUENCE</scope>
    <source>
        <strain evidence="5">M7D1</strain>
    </source>
</reference>
<dbReference type="InterPro" id="IPR036890">
    <property type="entry name" value="HATPase_C_sf"/>
</dbReference>
<dbReference type="PRINTS" id="PR00344">
    <property type="entry name" value="BCTRLSENSOR"/>
</dbReference>
<evidence type="ECO:0000259" key="4">
    <source>
        <dbReference type="PROSITE" id="PS50109"/>
    </source>
</evidence>
<dbReference type="InterPro" id="IPR029016">
    <property type="entry name" value="GAF-like_dom_sf"/>
</dbReference>
<dbReference type="InterPro" id="IPR036097">
    <property type="entry name" value="HisK_dim/P_sf"/>
</dbReference>
<evidence type="ECO:0000313" key="5">
    <source>
        <dbReference type="EMBL" id="XBL98128.1"/>
    </source>
</evidence>
<dbReference type="Pfam" id="PF13191">
    <property type="entry name" value="AAA_16"/>
    <property type="match status" value="1"/>
</dbReference>
<dbReference type="Gene3D" id="1.10.287.130">
    <property type="match status" value="1"/>
</dbReference>
<evidence type="ECO:0000256" key="2">
    <source>
        <dbReference type="ARBA" id="ARBA00012438"/>
    </source>
</evidence>
<dbReference type="InterPro" id="IPR011009">
    <property type="entry name" value="Kinase-like_dom_sf"/>
</dbReference>
<name>A0AAU7F2M2_9PSED</name>
<dbReference type="Gene3D" id="1.10.510.10">
    <property type="entry name" value="Transferase(Phosphotransferase) domain 1"/>
    <property type="match status" value="1"/>
</dbReference>
<evidence type="ECO:0000256" key="3">
    <source>
        <dbReference type="ARBA" id="ARBA00022553"/>
    </source>
</evidence>
<dbReference type="Pfam" id="PF02518">
    <property type="entry name" value="HATPase_c"/>
    <property type="match status" value="1"/>
</dbReference>
<dbReference type="Gene3D" id="3.40.50.300">
    <property type="entry name" value="P-loop containing nucleotide triphosphate hydrolases"/>
    <property type="match status" value="1"/>
</dbReference>
<dbReference type="GO" id="GO:0000155">
    <property type="term" value="F:phosphorelay sensor kinase activity"/>
    <property type="evidence" value="ECO:0007669"/>
    <property type="project" value="InterPro"/>
</dbReference>
<dbReference type="PANTHER" id="PTHR43642:SF1">
    <property type="entry name" value="HYBRID SIGNAL TRANSDUCTION HISTIDINE KINASE G"/>
    <property type="match status" value="1"/>
</dbReference>
<gene>
    <name evidence="5" type="ORF">ABHN08_09285</name>
</gene>
<sequence length="1749" mass="192098">MPGQPSSSAISRAADAPMLDEAWLENCRFSLLRRDHELTWFSLQDSHSGQSWFAVRAPIQRPALCQRLERDFHLQLPSQWALNPLALIRSADGPVLVYPQWGAPLAGLIDAAGLPLGRVLNIAVAAANALVHSRHPESPQNPVGASLLAKASFRPTSPLTDPPLSRAGSLPKCSLLPWHLLVDADDSVRLMGFHTHAQETPATELPSLEHWPYLAPEQLQRDGVDSDERSDVYALSAIIYEALTGRPPLIARDASQWLHVHAAVQPLSPAQYQPDLPQGICHVLLKGLAKEPDARYQSIESLAADLTWCLRQWQKKGQIEAFRLGAFDARATATRGDVLFGRDDERQQLLEQIQRVRSDGIARVLLVAGAPGAGKSTLIQQVLRSQAPGYWASGKIELLNNDRPFAPLAQIFQSLISQVLTKPTLALQALAEQLRETLKGRGRLLLDLAPEAELLIGATAELPNMPARHALDRVNRALLDVLEVFAQPGHPLLLFIDDLQWADDSTQAFLKAFIGRPTRHLLLVLAYREGELTEHPGGWLDEMRRAPALPVSDLRLGPLSVQAVAQLMAVELDADVDNLEALARVVHFKTAGNPLFVSQVARALVDERLLRFDATTRRWVWNQAEVNGYRYADNVAELMVQRLQRLPASAREVLRTAGYVGGRCDETLLGDLLGDDPAQLLRDVDYLVSAGFLLREPGQLLFPHDRVLEAAAALTAPAGRSAEHARIAAAMLDQCGEQRQARVFDIASQIQRSAGNALQAPRRAEFIQLLLEAAERARDSAAVEQAVDYLRSAEVLLGDNGWTQLYPQAFAARWLAADCAMLLADLPGAQQRLDDCLEHAATVLDRAKTYRLRASLRTLHSDYHGAIGEALAGLALLDIDLQRQPSKAQLGEAFERVRQLVGARRIAELTALPKANEPRIEVAMELLSTLIASFFVQDDIAFLHLAKMVELTLLHGTTPSSGYGFAWYGVMIADRYGEYLDGVAFAELALDLTDLHGYEAGRTGTLVALDQVSAWTRPMAYARQKAFAAFECGQAGGDLGMSCYACNHIGSDLLFMGEPLPNVLNELDVGLSWVRQFHYIDIERILLAQQAFASDLRNGPEPRSIAMLDALEHDRFGPLHRDRVSQPTLLWMWLYSGMSAFYFGEVRYALRRFEDAEALTWSLPAHIDLAHYYLFYSLALASPEAPGSVAEKLQKLEQQRQRFLPWVELNPSTFSNKLLLIEGAMARVRGEGLAAIRCFDQAQIAAAAAGFIHEQALAHEQLAEVCLANGLVSGTHHHLRVARDCYVLWGAEAKARQLEAQHPFLAHEHSLEAGTPVTRVRLDLEVGIEAARAVSQEVLLDRLVETLMNHLMIQAGADRGALLLVAEGELQLAAAAHVEAGNVRVSQDDDRSLEQIAPVSVLNSTMRTRTPLVLDDARADCPQAYSADLRERQTRSLMCLPLLKQGALIGLVYLENSLVPKLFSAERLTMLEILASQAAVSLQTARLYAQLVEDNRLRAQMEADLRSSRAELARNSHLKMMGELSASIAHEISQPLLGISSNASASLRWLKRDTPDLDEAIQGLEDIRSDSARATEIVQALRALARQAPLQRLPVSIDALIGEVVQLTASDLHNRGVSLHTQLNAADPVLGDRVQIQQVIYNLIVNALEAMAGQGVTEGRLVIESTLSDEQVCVAFQDNGPGIAEHQREEIFDAFFTTKGSGMGMGLAICRTVIGAHGGTLRVEDSEEGARICFRLPLAPDARIKSPSP</sequence>
<dbReference type="InterPro" id="IPR003594">
    <property type="entry name" value="HATPase_dom"/>
</dbReference>
<dbReference type="PROSITE" id="PS50109">
    <property type="entry name" value="HIS_KIN"/>
    <property type="match status" value="1"/>
</dbReference>
<dbReference type="SUPFAM" id="SSF56112">
    <property type="entry name" value="Protein kinase-like (PK-like)"/>
    <property type="match status" value="1"/>
</dbReference>
<dbReference type="EMBL" id="CP157354">
    <property type="protein sequence ID" value="XBL98128.1"/>
    <property type="molecule type" value="Genomic_DNA"/>
</dbReference>
<organism evidence="5">
    <name type="scientific">Pseudomonas iranensis</name>
    <dbReference type="NCBI Taxonomy" id="2745503"/>
    <lineage>
        <taxon>Bacteria</taxon>
        <taxon>Pseudomonadati</taxon>
        <taxon>Pseudomonadota</taxon>
        <taxon>Gammaproteobacteria</taxon>
        <taxon>Pseudomonadales</taxon>
        <taxon>Pseudomonadaceae</taxon>
        <taxon>Pseudomonas</taxon>
    </lineage>
</organism>
<keyword evidence="3" id="KW-0597">Phosphoprotein</keyword>
<dbReference type="SMART" id="SM00388">
    <property type="entry name" value="HisKA"/>
    <property type="match status" value="1"/>
</dbReference>